<sequence>PDQTTKKSCFFQYQLKMLEGGSTKTDHPLQKHTSDKYLTSEKWLQKYGLKAQKLTLYDALADCTFRHADGIVDIKTKPEDVSSQTDAVSIVNFPSCPVSCLVFILKLESLTDR</sequence>
<keyword evidence="2" id="KW-1185">Reference proteome</keyword>
<protein>
    <submittedName>
        <fullName evidence="1">Uncharacterized protein</fullName>
    </submittedName>
</protein>
<evidence type="ECO:0000313" key="2">
    <source>
        <dbReference type="Proteomes" id="UP000694567"/>
    </source>
</evidence>
<proteinExistence type="predicted"/>
<reference evidence="1" key="1">
    <citation type="submission" date="2025-08" db="UniProtKB">
        <authorList>
            <consortium name="Ensembl"/>
        </authorList>
    </citation>
    <scope>IDENTIFICATION</scope>
</reference>
<dbReference type="Proteomes" id="UP000694567">
    <property type="component" value="Unplaced"/>
</dbReference>
<name>A0A8C0EUW1_BUBBB</name>
<accession>A0A8C0EUW1</accession>
<evidence type="ECO:0000313" key="1">
    <source>
        <dbReference type="Ensembl" id="ENSBOBP00000008518.1"/>
    </source>
</evidence>
<dbReference type="PANTHER" id="PTHR46785">
    <property type="entry name" value="VON WILLEBRAND FACTOR A DOMAIN-CONTAINING PROTEIN 3B"/>
    <property type="match status" value="1"/>
</dbReference>
<dbReference type="AlphaFoldDB" id="A0A8C0EUW1"/>
<organism evidence="1 2">
    <name type="scientific">Bubo bubo</name>
    <name type="common">Eurasian eagle-owl</name>
    <name type="synonym">Strix bubo</name>
    <dbReference type="NCBI Taxonomy" id="30461"/>
    <lineage>
        <taxon>Eukaryota</taxon>
        <taxon>Metazoa</taxon>
        <taxon>Chordata</taxon>
        <taxon>Craniata</taxon>
        <taxon>Vertebrata</taxon>
        <taxon>Euteleostomi</taxon>
        <taxon>Archelosauria</taxon>
        <taxon>Archosauria</taxon>
        <taxon>Dinosauria</taxon>
        <taxon>Saurischia</taxon>
        <taxon>Theropoda</taxon>
        <taxon>Coelurosauria</taxon>
        <taxon>Aves</taxon>
        <taxon>Neognathae</taxon>
        <taxon>Neoaves</taxon>
        <taxon>Telluraves</taxon>
        <taxon>Strigiformes</taxon>
        <taxon>Strigidae</taxon>
        <taxon>Bubo</taxon>
    </lineage>
</organism>
<dbReference type="Ensembl" id="ENSBOBT00000008737.1">
    <property type="protein sequence ID" value="ENSBOBP00000008518.1"/>
    <property type="gene ID" value="ENSBOBG00000005528.1"/>
</dbReference>
<reference evidence="1" key="2">
    <citation type="submission" date="2025-09" db="UniProtKB">
        <authorList>
            <consortium name="Ensembl"/>
        </authorList>
    </citation>
    <scope>IDENTIFICATION</scope>
</reference>
<dbReference type="PANTHER" id="PTHR46785:SF1">
    <property type="entry name" value="VON WILLEBRAND FACTOR A DOMAIN-CONTAINING PROTEIN 3B"/>
    <property type="match status" value="1"/>
</dbReference>